<dbReference type="GO" id="GO:0016747">
    <property type="term" value="F:acyltransferase activity, transferring groups other than amino-acyl groups"/>
    <property type="evidence" value="ECO:0007669"/>
    <property type="project" value="InterPro"/>
</dbReference>
<dbReference type="PROSITE" id="PS51186">
    <property type="entry name" value="GNAT"/>
    <property type="match status" value="1"/>
</dbReference>
<dbReference type="Gene3D" id="3.40.630.30">
    <property type="match status" value="1"/>
</dbReference>
<dbReference type="InterPro" id="IPR016181">
    <property type="entry name" value="Acyl_CoA_acyltransferase"/>
</dbReference>
<reference evidence="2 3" key="1">
    <citation type="submission" date="2018-10" db="EMBL/GenBank/DDBJ databases">
        <title>The complete genome of Acinetobacter wuhouensis strain WCHAW010062.</title>
        <authorList>
            <person name="Hu Y."/>
            <person name="Long H."/>
            <person name="Feng Y."/>
            <person name="Zong Z."/>
        </authorList>
    </citation>
    <scope>NUCLEOTIDE SEQUENCE [LARGE SCALE GENOMIC DNA]</scope>
    <source>
        <strain evidence="2 3">WCHAW010062</strain>
    </source>
</reference>
<name>A0A3G2T8V4_9GAMM</name>
<organism evidence="2 3">
    <name type="scientific">Acinetobacter wuhouensis</name>
    <dbReference type="NCBI Taxonomy" id="1879050"/>
    <lineage>
        <taxon>Bacteria</taxon>
        <taxon>Pseudomonadati</taxon>
        <taxon>Pseudomonadota</taxon>
        <taxon>Gammaproteobacteria</taxon>
        <taxon>Moraxellales</taxon>
        <taxon>Moraxellaceae</taxon>
        <taxon>Acinetobacter</taxon>
    </lineage>
</organism>
<keyword evidence="2" id="KW-0808">Transferase</keyword>
<dbReference type="Proteomes" id="UP000279962">
    <property type="component" value="Chromosome"/>
</dbReference>
<gene>
    <name evidence="2" type="ORF">CDG68_03100</name>
</gene>
<evidence type="ECO:0000313" key="3">
    <source>
        <dbReference type="Proteomes" id="UP000279962"/>
    </source>
</evidence>
<protein>
    <submittedName>
        <fullName evidence="2">GNAT family N-acetyltransferase</fullName>
    </submittedName>
</protein>
<evidence type="ECO:0000259" key="1">
    <source>
        <dbReference type="PROSITE" id="PS51186"/>
    </source>
</evidence>
<feature type="domain" description="N-acetyltransferase" evidence="1">
    <location>
        <begin position="2"/>
        <end position="161"/>
    </location>
</feature>
<dbReference type="InterPro" id="IPR000182">
    <property type="entry name" value="GNAT_dom"/>
</dbReference>
<dbReference type="EMBL" id="CP033133">
    <property type="protein sequence ID" value="AYO56206.1"/>
    <property type="molecule type" value="Genomic_DNA"/>
</dbReference>
<proteinExistence type="predicted"/>
<evidence type="ECO:0000313" key="2">
    <source>
        <dbReference type="EMBL" id="AYO56206.1"/>
    </source>
</evidence>
<dbReference type="SUPFAM" id="SSF55729">
    <property type="entry name" value="Acyl-CoA N-acyltransferases (Nat)"/>
    <property type="match status" value="1"/>
</dbReference>
<accession>A0A3G2T8V4</accession>
<dbReference type="AlphaFoldDB" id="A0A3G2T8V4"/>
<dbReference type="Pfam" id="PF00583">
    <property type="entry name" value="Acetyltransf_1"/>
    <property type="match status" value="1"/>
</dbReference>
<dbReference type="CDD" id="cd04301">
    <property type="entry name" value="NAT_SF"/>
    <property type="match status" value="1"/>
</dbReference>
<sequence length="162" mass="18802">MLTFRQVIQTNETDILTIQSIYEGSPHYFQMVQGQTDTVRHDLQALPNGCSSEQKFFYAIYSNKIAIGCMDLIRGYPNQQTIFIGLLLFKESHQCLGFGVKALGFIIELAQQWECHRIRIAVLESNQRALSFWLREGFVELYRRNKNDNHLPVIVMEKVLNT</sequence>